<evidence type="ECO:0000313" key="2">
    <source>
        <dbReference type="Proteomes" id="UP000717696"/>
    </source>
</evidence>
<sequence length="244" mass="27039">MSTIKIPVVPELQKTLEEVRNTQKIVPPPQRRGQLRSFPARSFETYGDGVMVVTPTGNESKMDEVSRRFAKFVQPSKLQFARMHVGSNVGEQPYDEEGLTGGFNRLNGAFDLLETPMCQTQLKDSKIGTVIGMSIESFMQLEFEGEKIMRAVDYAAIIVHNATTGKSDFTISEGVPMNPAYVEIARSLGFEDAEKKHGKVTGGKVFAAHVPGVDHADWQAVVTGVTRYDTLRKAMDKMKNPLEL</sequence>
<reference evidence="1" key="1">
    <citation type="journal article" date="2021" name="Nat. Commun.">
        <title>Genetic determinants of endophytism in the Arabidopsis root mycobiome.</title>
        <authorList>
            <person name="Mesny F."/>
            <person name="Miyauchi S."/>
            <person name="Thiergart T."/>
            <person name="Pickel B."/>
            <person name="Atanasova L."/>
            <person name="Karlsson M."/>
            <person name="Huettel B."/>
            <person name="Barry K.W."/>
            <person name="Haridas S."/>
            <person name="Chen C."/>
            <person name="Bauer D."/>
            <person name="Andreopoulos W."/>
            <person name="Pangilinan J."/>
            <person name="LaButti K."/>
            <person name="Riley R."/>
            <person name="Lipzen A."/>
            <person name="Clum A."/>
            <person name="Drula E."/>
            <person name="Henrissat B."/>
            <person name="Kohler A."/>
            <person name="Grigoriev I.V."/>
            <person name="Martin F.M."/>
            <person name="Hacquard S."/>
        </authorList>
    </citation>
    <scope>NUCLEOTIDE SEQUENCE</scope>
    <source>
        <strain evidence="1">MPI-CAGE-AT-0021</strain>
    </source>
</reference>
<evidence type="ECO:0008006" key="3">
    <source>
        <dbReference type="Google" id="ProtNLM"/>
    </source>
</evidence>
<organism evidence="1 2">
    <name type="scientific">Dactylonectria estremocensis</name>
    <dbReference type="NCBI Taxonomy" id="1079267"/>
    <lineage>
        <taxon>Eukaryota</taxon>
        <taxon>Fungi</taxon>
        <taxon>Dikarya</taxon>
        <taxon>Ascomycota</taxon>
        <taxon>Pezizomycotina</taxon>
        <taxon>Sordariomycetes</taxon>
        <taxon>Hypocreomycetidae</taxon>
        <taxon>Hypocreales</taxon>
        <taxon>Nectriaceae</taxon>
        <taxon>Dactylonectria</taxon>
    </lineage>
</organism>
<dbReference type="Gene3D" id="3.90.950.10">
    <property type="match status" value="1"/>
</dbReference>
<evidence type="ECO:0000313" key="1">
    <source>
        <dbReference type="EMBL" id="KAH7131465.1"/>
    </source>
</evidence>
<dbReference type="EMBL" id="JAGMUU010000019">
    <property type="protein sequence ID" value="KAH7131465.1"/>
    <property type="molecule type" value="Genomic_DNA"/>
</dbReference>
<dbReference type="SUPFAM" id="SSF52972">
    <property type="entry name" value="ITPase-like"/>
    <property type="match status" value="1"/>
</dbReference>
<dbReference type="OrthoDB" id="4968544at2759"/>
<name>A0A9P9IUF0_9HYPO</name>
<protein>
    <recommendedName>
        <fullName evidence="3">Non-canonical purine NTP phosphatase/PRRC1 domain-containing protein</fullName>
    </recommendedName>
</protein>
<proteinExistence type="predicted"/>
<gene>
    <name evidence="1" type="ORF">B0J13DRAFT_562649</name>
</gene>
<dbReference type="AlphaFoldDB" id="A0A9P9IUF0"/>
<comment type="caution">
    <text evidence="1">The sequence shown here is derived from an EMBL/GenBank/DDBJ whole genome shotgun (WGS) entry which is preliminary data.</text>
</comment>
<accession>A0A9P9IUF0</accession>
<dbReference type="Proteomes" id="UP000717696">
    <property type="component" value="Unassembled WGS sequence"/>
</dbReference>
<dbReference type="InterPro" id="IPR029001">
    <property type="entry name" value="ITPase-like_fam"/>
</dbReference>
<keyword evidence="2" id="KW-1185">Reference proteome</keyword>